<dbReference type="GO" id="GO:0031295">
    <property type="term" value="P:T cell costimulation"/>
    <property type="evidence" value="ECO:0007669"/>
    <property type="project" value="TreeGrafter"/>
</dbReference>
<feature type="domain" description="Ig-like" evidence="11">
    <location>
        <begin position="134"/>
        <end position="225"/>
    </location>
</feature>
<dbReference type="GO" id="GO:0042102">
    <property type="term" value="P:positive regulation of T cell proliferation"/>
    <property type="evidence" value="ECO:0007669"/>
    <property type="project" value="TreeGrafter"/>
</dbReference>
<dbReference type="PANTHER" id="PTHR25466">
    <property type="entry name" value="T-LYMPHOCYTE ACTIVATION ANTIGEN"/>
    <property type="match status" value="1"/>
</dbReference>
<dbReference type="PANTHER" id="PTHR25466:SF14">
    <property type="entry name" value="BUTYROPHILIN SUBFAMILY 2 MEMBER A2-LIKE-RELATED"/>
    <property type="match status" value="1"/>
</dbReference>
<dbReference type="RefSeq" id="XP_041437007.1">
    <property type="nucleotide sequence ID" value="XM_041581073.1"/>
</dbReference>
<evidence type="ECO:0000313" key="13">
    <source>
        <dbReference type="RefSeq" id="XP_041437007.1"/>
    </source>
</evidence>
<evidence type="ECO:0000259" key="11">
    <source>
        <dbReference type="PROSITE" id="PS50835"/>
    </source>
</evidence>
<dbReference type="GO" id="GO:0042130">
    <property type="term" value="P:negative regulation of T cell proliferation"/>
    <property type="evidence" value="ECO:0007669"/>
    <property type="project" value="TreeGrafter"/>
</dbReference>
<dbReference type="GO" id="GO:0050852">
    <property type="term" value="P:T cell receptor signaling pathway"/>
    <property type="evidence" value="ECO:0000318"/>
    <property type="project" value="GO_Central"/>
</dbReference>
<dbReference type="GO" id="GO:0009897">
    <property type="term" value="C:external side of plasma membrane"/>
    <property type="evidence" value="ECO:0000318"/>
    <property type="project" value="GO_Central"/>
</dbReference>
<dbReference type="SUPFAM" id="SSF48726">
    <property type="entry name" value="Immunoglobulin"/>
    <property type="match status" value="2"/>
</dbReference>
<dbReference type="InterPro" id="IPR013106">
    <property type="entry name" value="Ig_V-set"/>
</dbReference>
<organism evidence="12 13">
    <name type="scientific">Xenopus laevis</name>
    <name type="common">African clawed frog</name>
    <dbReference type="NCBI Taxonomy" id="8355"/>
    <lineage>
        <taxon>Eukaryota</taxon>
        <taxon>Metazoa</taxon>
        <taxon>Chordata</taxon>
        <taxon>Craniata</taxon>
        <taxon>Vertebrata</taxon>
        <taxon>Euteleostomi</taxon>
        <taxon>Amphibia</taxon>
        <taxon>Batrachia</taxon>
        <taxon>Anura</taxon>
        <taxon>Pipoidea</taxon>
        <taxon>Pipidae</taxon>
        <taxon>Xenopodinae</taxon>
        <taxon>Xenopus</taxon>
        <taxon>Xenopus</taxon>
    </lineage>
</organism>
<dbReference type="GO" id="GO:0001817">
    <property type="term" value="P:regulation of cytokine production"/>
    <property type="evidence" value="ECO:0000318"/>
    <property type="project" value="GO_Central"/>
</dbReference>
<keyword evidence="4" id="KW-0732">Signal</keyword>
<feature type="domain" description="Ig-like" evidence="11">
    <location>
        <begin position="32"/>
        <end position="125"/>
    </location>
</feature>
<dbReference type="AlphaFoldDB" id="A0A1L8HBU5"/>
<dbReference type="OMA" id="VEWHDRE"/>
<dbReference type="InterPro" id="IPR053896">
    <property type="entry name" value="BTN3A2-like_Ig-C"/>
</dbReference>
<dbReference type="GO" id="GO:0005102">
    <property type="term" value="F:signaling receptor binding"/>
    <property type="evidence" value="ECO:0000318"/>
    <property type="project" value="GO_Central"/>
</dbReference>
<evidence type="ECO:0000256" key="6">
    <source>
        <dbReference type="ARBA" id="ARBA00023136"/>
    </source>
</evidence>
<evidence type="ECO:0000256" key="10">
    <source>
        <dbReference type="ARBA" id="ARBA00023319"/>
    </source>
</evidence>
<evidence type="ECO:0000256" key="1">
    <source>
        <dbReference type="ARBA" id="ARBA00004251"/>
    </source>
</evidence>
<keyword evidence="2" id="KW-1003">Cell membrane</keyword>
<proteinExistence type="predicted"/>
<reference evidence="13" key="1">
    <citation type="submission" date="2025-08" db="UniProtKB">
        <authorList>
            <consortium name="RefSeq"/>
        </authorList>
    </citation>
    <scope>IDENTIFICATION</scope>
    <source>
        <strain evidence="13">J_2021</strain>
        <tissue evidence="13">Erythrocytes</tissue>
    </source>
</reference>
<dbReference type="PROSITE" id="PS50835">
    <property type="entry name" value="IG_LIKE"/>
    <property type="match status" value="2"/>
</dbReference>
<dbReference type="Proteomes" id="UP000186698">
    <property type="component" value="Chromosome 2L"/>
</dbReference>
<keyword evidence="10" id="KW-0393">Immunoglobulin domain</keyword>
<evidence type="ECO:0000256" key="5">
    <source>
        <dbReference type="ARBA" id="ARBA00022989"/>
    </source>
</evidence>
<dbReference type="GO" id="GO:0071222">
    <property type="term" value="P:cellular response to lipopolysaccharide"/>
    <property type="evidence" value="ECO:0007669"/>
    <property type="project" value="TreeGrafter"/>
</dbReference>
<evidence type="ECO:0000313" key="12">
    <source>
        <dbReference type="Proteomes" id="UP000186698"/>
    </source>
</evidence>
<dbReference type="InterPro" id="IPR013783">
    <property type="entry name" value="Ig-like_fold"/>
</dbReference>
<keyword evidence="8" id="KW-0675">Receptor</keyword>
<dbReference type="InterPro" id="IPR007110">
    <property type="entry name" value="Ig-like_dom"/>
</dbReference>
<evidence type="ECO:0000256" key="2">
    <source>
        <dbReference type="ARBA" id="ARBA00022475"/>
    </source>
</evidence>
<evidence type="ECO:0000256" key="4">
    <source>
        <dbReference type="ARBA" id="ARBA00022729"/>
    </source>
</evidence>
<comment type="subcellular location">
    <subcellularLocation>
        <location evidence="1">Cell membrane</location>
        <topology evidence="1">Single-pass type I membrane protein</topology>
    </subcellularLocation>
</comment>
<keyword evidence="5" id="KW-1133">Transmembrane helix</keyword>
<keyword evidence="12" id="KW-1185">Reference proteome</keyword>
<accession>A0A1L8HBU5</accession>
<dbReference type="InterPro" id="IPR036179">
    <property type="entry name" value="Ig-like_dom_sf"/>
</dbReference>
<keyword evidence="6" id="KW-0472">Membrane</keyword>
<dbReference type="SMART" id="SM00409">
    <property type="entry name" value="IG"/>
    <property type="match status" value="1"/>
</dbReference>
<keyword evidence="7" id="KW-1015">Disulfide bond</keyword>
<keyword evidence="9" id="KW-0325">Glycoprotein</keyword>
<evidence type="ECO:0000256" key="8">
    <source>
        <dbReference type="ARBA" id="ARBA00023170"/>
    </source>
</evidence>
<dbReference type="InterPro" id="IPR051713">
    <property type="entry name" value="T-cell_Activation_Regulation"/>
</dbReference>
<sequence>MNQFYQFYFLWIVLVASQGGHVESVDNYLYGTVELPCEFPFVTGPQDLVMTWLKVVQDSENVVVHSYRDGQDITEHQDSRYKGRTRRSRGKLNLILTNVTFDDEGTYICQAANQKSRGSKEVRLSITSINAEDPTVTMVYTDGGNQLKCWSSGIYRNPQVEWHDREKKDLSGYGKLNITDIGNGRKMVESVLEYNIEPQQHYFCHVKEGRLKRSARAVVSDETVSVNDEL</sequence>
<name>A0A1L8HBU5_XENLA</name>
<gene>
    <name evidence="13" type="primary">LOC495478</name>
</gene>
<dbReference type="Pfam" id="PF07686">
    <property type="entry name" value="V-set"/>
    <property type="match status" value="1"/>
</dbReference>
<evidence type="ECO:0000256" key="7">
    <source>
        <dbReference type="ARBA" id="ARBA00023157"/>
    </source>
</evidence>
<keyword evidence="3" id="KW-0812">Transmembrane</keyword>
<dbReference type="InterPro" id="IPR003599">
    <property type="entry name" value="Ig_sub"/>
</dbReference>
<dbReference type="GeneID" id="495478"/>
<dbReference type="Gene3D" id="2.60.40.10">
    <property type="entry name" value="Immunoglobulins"/>
    <property type="match status" value="2"/>
</dbReference>
<dbReference type="GO" id="GO:0006955">
    <property type="term" value="P:immune response"/>
    <property type="evidence" value="ECO:0007669"/>
    <property type="project" value="TreeGrafter"/>
</dbReference>
<dbReference type="SMART" id="SM00406">
    <property type="entry name" value="IGv"/>
    <property type="match status" value="1"/>
</dbReference>
<dbReference type="PaxDb" id="8355-A0A1L8HBU5"/>
<evidence type="ECO:0000256" key="3">
    <source>
        <dbReference type="ARBA" id="ARBA00022692"/>
    </source>
</evidence>
<dbReference type="CTD" id="495478"/>
<evidence type="ECO:0000256" key="9">
    <source>
        <dbReference type="ARBA" id="ARBA00023180"/>
    </source>
</evidence>
<dbReference type="Pfam" id="PF22705">
    <property type="entry name" value="C2-set_3"/>
    <property type="match status" value="1"/>
</dbReference>
<protein>
    <submittedName>
        <fullName evidence="13">Uncharacterized protein LOC495478 isoform X1</fullName>
    </submittedName>
</protein>